<gene>
    <name evidence="1" type="ORF">FB460_2276</name>
</gene>
<name>A0A542ZDJ1_9ACTN</name>
<organism evidence="1 2">
    <name type="scientific">Propioniferax innocua</name>
    <dbReference type="NCBI Taxonomy" id="1753"/>
    <lineage>
        <taxon>Bacteria</taxon>
        <taxon>Bacillati</taxon>
        <taxon>Actinomycetota</taxon>
        <taxon>Actinomycetes</taxon>
        <taxon>Propionibacteriales</taxon>
        <taxon>Propionibacteriaceae</taxon>
        <taxon>Propioniferax</taxon>
    </lineage>
</organism>
<keyword evidence="2" id="KW-1185">Reference proteome</keyword>
<evidence type="ECO:0000313" key="1">
    <source>
        <dbReference type="EMBL" id="TQL58414.1"/>
    </source>
</evidence>
<evidence type="ECO:0000313" key="2">
    <source>
        <dbReference type="Proteomes" id="UP000316196"/>
    </source>
</evidence>
<sequence>MSSNSGSPFHNEGHDTYLSGGINLFRTSGARCLTKVSCFNIGYGPKQSNQAALNLRRH</sequence>
<comment type="caution">
    <text evidence="1">The sequence shown here is derived from an EMBL/GenBank/DDBJ whole genome shotgun (WGS) entry which is preliminary data.</text>
</comment>
<reference evidence="1 2" key="1">
    <citation type="submission" date="2019-06" db="EMBL/GenBank/DDBJ databases">
        <title>Sequencing the genomes of 1000 actinobacteria strains.</title>
        <authorList>
            <person name="Klenk H.-P."/>
        </authorList>
    </citation>
    <scope>NUCLEOTIDE SEQUENCE [LARGE SCALE GENOMIC DNA]</scope>
    <source>
        <strain evidence="1 2">DSM 8251</strain>
    </source>
</reference>
<protein>
    <submittedName>
        <fullName evidence="1">Uncharacterized protein</fullName>
    </submittedName>
</protein>
<dbReference type="AlphaFoldDB" id="A0A542ZDJ1"/>
<dbReference type="Proteomes" id="UP000316196">
    <property type="component" value="Unassembled WGS sequence"/>
</dbReference>
<accession>A0A542ZDJ1</accession>
<proteinExistence type="predicted"/>
<dbReference type="EMBL" id="VFOR01000002">
    <property type="protein sequence ID" value="TQL58414.1"/>
    <property type="molecule type" value="Genomic_DNA"/>
</dbReference>